<dbReference type="InterPro" id="IPR012978">
    <property type="entry name" value="HEAT_RRP12"/>
</dbReference>
<evidence type="ECO:0000256" key="3">
    <source>
        <dbReference type="ARBA" id="ARBA00022692"/>
    </source>
</evidence>
<dbReference type="InterPro" id="IPR003369">
    <property type="entry name" value="TatA/B/E"/>
</dbReference>
<comment type="subcellular location">
    <subcellularLocation>
        <location evidence="1">Membrane</location>
        <topology evidence="1">Single-pass membrane protein</topology>
    </subcellularLocation>
</comment>
<dbReference type="PANTHER" id="PTHR48445">
    <property type="entry name" value="OS02G0782100 PROTEIN"/>
    <property type="match status" value="1"/>
</dbReference>
<keyword evidence="6" id="KW-0811">Translocation</keyword>
<keyword evidence="5 8" id="KW-1133">Transmembrane helix</keyword>
<keyword evidence="3 8" id="KW-0812">Transmembrane</keyword>
<evidence type="ECO:0000256" key="8">
    <source>
        <dbReference type="SAM" id="Phobius"/>
    </source>
</evidence>
<keyword evidence="2" id="KW-0813">Transport</keyword>
<evidence type="ECO:0000259" key="10">
    <source>
        <dbReference type="Pfam" id="PF08161"/>
    </source>
</evidence>
<gene>
    <name evidence="11" type="ORF">FPE_LOCUS12069</name>
</gene>
<dbReference type="AlphaFoldDB" id="A0AAD1Z862"/>
<name>A0AAD1Z862_9LAMI</name>
<evidence type="ECO:0000256" key="6">
    <source>
        <dbReference type="ARBA" id="ARBA00023010"/>
    </source>
</evidence>
<keyword evidence="7 8" id="KW-0472">Membrane</keyword>
<dbReference type="EMBL" id="OU503042">
    <property type="protein sequence ID" value="CAI9764639.1"/>
    <property type="molecule type" value="Genomic_DNA"/>
</dbReference>
<dbReference type="Pfam" id="PF08161">
    <property type="entry name" value="RRP12_HEAT"/>
    <property type="match status" value="1"/>
</dbReference>
<protein>
    <recommendedName>
        <fullName evidence="13">NAD-dependent epimerase/dehydratase domain-containing protein</fullName>
    </recommendedName>
</protein>
<dbReference type="Pfam" id="PF01370">
    <property type="entry name" value="Epimerase"/>
    <property type="match status" value="1"/>
</dbReference>
<evidence type="ECO:0000256" key="7">
    <source>
        <dbReference type="ARBA" id="ARBA00023136"/>
    </source>
</evidence>
<dbReference type="PANTHER" id="PTHR48445:SF1">
    <property type="entry name" value="OS02G0782100 PROTEIN"/>
    <property type="match status" value="1"/>
</dbReference>
<feature type="domain" description="RRP12 HEAT" evidence="10">
    <location>
        <begin position="182"/>
        <end position="280"/>
    </location>
</feature>
<reference evidence="11" key="1">
    <citation type="submission" date="2023-05" db="EMBL/GenBank/DDBJ databases">
        <authorList>
            <person name="Huff M."/>
        </authorList>
    </citation>
    <scope>NUCLEOTIDE SEQUENCE</scope>
</reference>
<dbReference type="Pfam" id="PF02416">
    <property type="entry name" value="TatA_B_E"/>
    <property type="match status" value="1"/>
</dbReference>
<dbReference type="GO" id="GO:0016020">
    <property type="term" value="C:membrane"/>
    <property type="evidence" value="ECO:0007669"/>
    <property type="project" value="UniProtKB-ARBA"/>
</dbReference>
<accession>A0AAD1Z862</accession>
<evidence type="ECO:0008006" key="13">
    <source>
        <dbReference type="Google" id="ProtNLM"/>
    </source>
</evidence>
<keyword evidence="4" id="KW-0653">Protein transport</keyword>
<dbReference type="InterPro" id="IPR036291">
    <property type="entry name" value="NAD(P)-bd_dom_sf"/>
</dbReference>
<dbReference type="Gene3D" id="1.20.5.3310">
    <property type="match status" value="1"/>
</dbReference>
<dbReference type="InterPro" id="IPR001509">
    <property type="entry name" value="Epimerase_deHydtase"/>
</dbReference>
<proteinExistence type="predicted"/>
<feature type="transmembrane region" description="Helical" evidence="8">
    <location>
        <begin position="44"/>
        <end position="68"/>
    </location>
</feature>
<evidence type="ECO:0000256" key="1">
    <source>
        <dbReference type="ARBA" id="ARBA00004167"/>
    </source>
</evidence>
<evidence type="ECO:0000256" key="2">
    <source>
        <dbReference type="ARBA" id="ARBA00022448"/>
    </source>
</evidence>
<evidence type="ECO:0000256" key="5">
    <source>
        <dbReference type="ARBA" id="ARBA00022989"/>
    </source>
</evidence>
<keyword evidence="12" id="KW-1185">Reference proteome</keyword>
<dbReference type="Proteomes" id="UP000834106">
    <property type="component" value="Chromosome 7"/>
</dbReference>
<dbReference type="GO" id="GO:0015031">
    <property type="term" value="P:protein transport"/>
    <property type="evidence" value="ECO:0007669"/>
    <property type="project" value="UniProtKB-KW"/>
</dbReference>
<dbReference type="SUPFAM" id="SSF51735">
    <property type="entry name" value="NAD(P)-binding Rossmann-fold domains"/>
    <property type="match status" value="1"/>
</dbReference>
<evidence type="ECO:0000313" key="11">
    <source>
        <dbReference type="EMBL" id="CAI9764639.1"/>
    </source>
</evidence>
<evidence type="ECO:0000256" key="4">
    <source>
        <dbReference type="ARBA" id="ARBA00022927"/>
    </source>
</evidence>
<dbReference type="Gene3D" id="3.40.50.720">
    <property type="entry name" value="NAD(P)-binding Rossmann-like Domain"/>
    <property type="match status" value="1"/>
</dbReference>
<evidence type="ECO:0000313" key="12">
    <source>
        <dbReference type="Proteomes" id="UP000834106"/>
    </source>
</evidence>
<sequence>MVSFSILTALFSHSATYTSFFQCCSYRWFQFEQQERKGKCKGKGLYASLFGVGAPEALVIGVVALLVFGPKGLAEVSFNSSIFGLGQGDGFNVRSYLYCEDVAEAFECVLHKGEVGHVYNIGTTKERRVIDVAKDICNLFNMDPDKSIQFVDNRPFNYQRYFLDDQKLKNLGWIERTTWNEGKYSSYFLRGTLKSLADMQKLPDEDFPFRKQLHECVGAALGAMGPKTFLNILPLKLDAQDLSEANLWLFPILKQYIVGANLSFFTKSILPMIGVMKRKSAIV</sequence>
<feature type="domain" description="NAD-dependent epimerase/dehydratase" evidence="9">
    <location>
        <begin position="88"/>
        <end position="122"/>
    </location>
</feature>
<organism evidence="11 12">
    <name type="scientific">Fraxinus pennsylvanica</name>
    <dbReference type="NCBI Taxonomy" id="56036"/>
    <lineage>
        <taxon>Eukaryota</taxon>
        <taxon>Viridiplantae</taxon>
        <taxon>Streptophyta</taxon>
        <taxon>Embryophyta</taxon>
        <taxon>Tracheophyta</taxon>
        <taxon>Spermatophyta</taxon>
        <taxon>Magnoliopsida</taxon>
        <taxon>eudicotyledons</taxon>
        <taxon>Gunneridae</taxon>
        <taxon>Pentapetalae</taxon>
        <taxon>asterids</taxon>
        <taxon>lamiids</taxon>
        <taxon>Lamiales</taxon>
        <taxon>Oleaceae</taxon>
        <taxon>Oleeae</taxon>
        <taxon>Fraxinus</taxon>
    </lineage>
</organism>
<dbReference type="Gene3D" id="3.90.25.10">
    <property type="entry name" value="UDP-galactose 4-epimerase, domain 1"/>
    <property type="match status" value="1"/>
</dbReference>
<evidence type="ECO:0000259" key="9">
    <source>
        <dbReference type="Pfam" id="PF01370"/>
    </source>
</evidence>